<dbReference type="EMBL" id="BARS01006879">
    <property type="protein sequence ID" value="GAF75014.1"/>
    <property type="molecule type" value="Genomic_DNA"/>
</dbReference>
<organism evidence="3">
    <name type="scientific">marine sediment metagenome</name>
    <dbReference type="NCBI Taxonomy" id="412755"/>
    <lineage>
        <taxon>unclassified sequences</taxon>
        <taxon>metagenomes</taxon>
        <taxon>ecological metagenomes</taxon>
    </lineage>
</organism>
<dbReference type="PANTHER" id="PTHR30160:SF1">
    <property type="entry name" value="LIPOPOLYSACCHARIDE 1,2-N-ACETYLGLUCOSAMINETRANSFERASE-RELATED"/>
    <property type="match status" value="1"/>
</dbReference>
<dbReference type="SUPFAM" id="SSF53756">
    <property type="entry name" value="UDP-Glycosyltransferase/glycogen phosphorylase"/>
    <property type="match status" value="1"/>
</dbReference>
<reference evidence="3" key="1">
    <citation type="journal article" date="2014" name="Front. Microbiol.">
        <title>High frequency of phylogenetically diverse reductive dehalogenase-homologous genes in deep subseafloor sedimentary metagenomes.</title>
        <authorList>
            <person name="Kawai M."/>
            <person name="Futagami T."/>
            <person name="Toyoda A."/>
            <person name="Takaki Y."/>
            <person name="Nishi S."/>
            <person name="Hori S."/>
            <person name="Arai W."/>
            <person name="Tsubouchi T."/>
            <person name="Morono Y."/>
            <person name="Uchiyama I."/>
            <person name="Ito T."/>
            <person name="Fujiyama A."/>
            <person name="Inagaki F."/>
            <person name="Takami H."/>
        </authorList>
    </citation>
    <scope>NUCLEOTIDE SEQUENCE</scope>
    <source>
        <strain evidence="3">Expedition CK06-06</strain>
    </source>
</reference>
<dbReference type="GO" id="GO:0009244">
    <property type="term" value="P:lipopolysaccharide core region biosynthetic process"/>
    <property type="evidence" value="ECO:0007669"/>
    <property type="project" value="TreeGrafter"/>
</dbReference>
<feature type="non-terminal residue" evidence="3">
    <location>
        <position position="1"/>
    </location>
</feature>
<keyword evidence="2" id="KW-0808">Transferase</keyword>
<evidence type="ECO:0000256" key="2">
    <source>
        <dbReference type="ARBA" id="ARBA00022679"/>
    </source>
</evidence>
<dbReference type="Pfam" id="PF01075">
    <property type="entry name" value="Glyco_transf_9"/>
    <property type="match status" value="1"/>
</dbReference>
<dbReference type="Gene3D" id="3.40.50.2000">
    <property type="entry name" value="Glycogen Phosphorylase B"/>
    <property type="match status" value="1"/>
</dbReference>
<accession>X0S1V8</accession>
<dbReference type="AlphaFoldDB" id="X0S1V8"/>
<dbReference type="CDD" id="cd03789">
    <property type="entry name" value="GT9_LPS_heptosyltransferase"/>
    <property type="match status" value="1"/>
</dbReference>
<dbReference type="GO" id="GO:0008713">
    <property type="term" value="F:ADP-heptose-lipopolysaccharide heptosyltransferase activity"/>
    <property type="evidence" value="ECO:0007669"/>
    <property type="project" value="TreeGrafter"/>
</dbReference>
<proteinExistence type="predicted"/>
<sequence length="121" mass="12999">AEEIVANSRGHAILAESTSLRELAALVRKASLFVGSDTGPMHMAAAVGTPCVSLFGPTRPEECGPYGEGHETIQRYYQDGSSAERRGSDNQAMRAITVDDVMLACKHIIDRPKDEPSQQVA</sequence>
<name>X0S1V8_9ZZZZ</name>
<dbReference type="PANTHER" id="PTHR30160">
    <property type="entry name" value="TETRAACYLDISACCHARIDE 4'-KINASE-RELATED"/>
    <property type="match status" value="1"/>
</dbReference>
<keyword evidence="1" id="KW-0328">Glycosyltransferase</keyword>
<protein>
    <recommendedName>
        <fullName evidence="4">Lipopolysaccharide heptosyltransferase I</fullName>
    </recommendedName>
</protein>
<dbReference type="InterPro" id="IPR002201">
    <property type="entry name" value="Glyco_trans_9"/>
</dbReference>
<dbReference type="InterPro" id="IPR051199">
    <property type="entry name" value="LPS_LOS_Heptosyltrfase"/>
</dbReference>
<gene>
    <name evidence="3" type="ORF">S01H1_13332</name>
</gene>
<evidence type="ECO:0000256" key="1">
    <source>
        <dbReference type="ARBA" id="ARBA00022676"/>
    </source>
</evidence>
<evidence type="ECO:0000313" key="3">
    <source>
        <dbReference type="EMBL" id="GAF75014.1"/>
    </source>
</evidence>
<dbReference type="GO" id="GO:0005829">
    <property type="term" value="C:cytosol"/>
    <property type="evidence" value="ECO:0007669"/>
    <property type="project" value="TreeGrafter"/>
</dbReference>
<evidence type="ECO:0008006" key="4">
    <source>
        <dbReference type="Google" id="ProtNLM"/>
    </source>
</evidence>
<comment type="caution">
    <text evidence="3">The sequence shown here is derived from an EMBL/GenBank/DDBJ whole genome shotgun (WGS) entry which is preliminary data.</text>
</comment>